<evidence type="ECO:0000313" key="1">
    <source>
        <dbReference type="EMBL" id="QHC36499.1"/>
    </source>
</evidence>
<proteinExistence type="predicted"/>
<name>A0A857FSI7_KOMXY</name>
<gene>
    <name evidence="1" type="ORF">FMA36_14210</name>
</gene>
<evidence type="ECO:0000313" key="2">
    <source>
        <dbReference type="Proteomes" id="UP000464674"/>
    </source>
</evidence>
<protein>
    <submittedName>
        <fullName evidence="1">Uncharacterized protein</fullName>
    </submittedName>
</protein>
<sequence length="217" mass="24988">MVGLLSLQGCESFKVKFNPQEAAWAEQKGDKTLILHGYMIDIKHKKKSCDELARNAVIQPDTPYYREWIRVVDSPWRFKSSVDKSSQDFGRIAPYQQGCVFTFTDLPPGKWLIMMAMQHHIAPTPFFINNRPAGRTDISDIYSAWASIEIKPEYTVIKKNVVLNKDRKEKNVPQSEGLNYPEAHLLDWTPEEDASLHFSIIPSMSTKDYNHKKAKSR</sequence>
<organism evidence="1 2">
    <name type="scientific">Komagataeibacter xylinus</name>
    <name type="common">Gluconacetobacter xylinus</name>
    <dbReference type="NCBI Taxonomy" id="28448"/>
    <lineage>
        <taxon>Bacteria</taxon>
        <taxon>Pseudomonadati</taxon>
        <taxon>Pseudomonadota</taxon>
        <taxon>Alphaproteobacteria</taxon>
        <taxon>Acetobacterales</taxon>
        <taxon>Acetobacteraceae</taxon>
        <taxon>Komagataeibacter</taxon>
    </lineage>
</organism>
<dbReference type="OrthoDB" id="7281810at2"/>
<dbReference type="RefSeq" id="WP_159262971.1">
    <property type="nucleotide sequence ID" value="NZ_CP041348.1"/>
</dbReference>
<reference evidence="1 2" key="1">
    <citation type="journal article" date="2020" name="Carbohydr. Polym.">
        <title>Characterization and optimization of production of bacterial cellulose from strain CGMCC 17276 based on whole-genome analysis.</title>
        <authorList>
            <person name="Lu T."/>
            <person name="Gao H."/>
            <person name="Liao B."/>
            <person name="Wu J."/>
            <person name="Zhang W."/>
            <person name="Huang J."/>
            <person name="Liu M."/>
            <person name="Huang J."/>
            <person name="Chang Z."/>
            <person name="Jin M."/>
            <person name="Yi Z."/>
            <person name="Jiang D."/>
        </authorList>
    </citation>
    <scope>NUCLEOTIDE SEQUENCE [LARGE SCALE GENOMIC DNA]</scope>
    <source>
        <strain evidence="1 2">CGMCC 17276</strain>
    </source>
</reference>
<dbReference type="Proteomes" id="UP000464674">
    <property type="component" value="Chromosome"/>
</dbReference>
<accession>A0A857FSI7</accession>
<dbReference type="AlphaFoldDB" id="A0A857FSI7"/>
<dbReference type="EMBL" id="CP041348">
    <property type="protein sequence ID" value="QHC36499.1"/>
    <property type="molecule type" value="Genomic_DNA"/>
</dbReference>